<keyword evidence="3" id="KW-1185">Reference proteome</keyword>
<protein>
    <submittedName>
        <fullName evidence="2">Tetratricopeptide domain protein</fullName>
    </submittedName>
</protein>
<accession>A0A7U4E5J6</accession>
<reference evidence="3" key="1">
    <citation type="submission" date="2011-06" db="EMBL/GenBank/DDBJ databases">
        <title>The complete genome of chromosome of Runella slithyformis DSM 19594.</title>
        <authorList>
            <consortium name="US DOE Joint Genome Institute (JGI-PGF)"/>
            <person name="Lucas S."/>
            <person name="Han J."/>
            <person name="Lapidus A."/>
            <person name="Bruce D."/>
            <person name="Goodwin L."/>
            <person name="Pitluck S."/>
            <person name="Peters L."/>
            <person name="Kyrpides N."/>
            <person name="Mavromatis K."/>
            <person name="Ivanova N."/>
            <person name="Ovchinnikova G."/>
            <person name="Zhang X."/>
            <person name="Misra M."/>
            <person name="Detter J.C."/>
            <person name="Tapia R."/>
            <person name="Han C."/>
            <person name="Land M."/>
            <person name="Hauser L."/>
            <person name="Markowitz V."/>
            <person name="Cheng J.-F."/>
            <person name="Hugenholtz P."/>
            <person name="Woyke T."/>
            <person name="Wu D."/>
            <person name="Tindall B."/>
            <person name="Faehrich R."/>
            <person name="Brambilla E."/>
            <person name="Klenk H.-P."/>
            <person name="Eisen J.A."/>
        </authorList>
    </citation>
    <scope>NUCLEOTIDE SEQUENCE [LARGE SCALE GENOMIC DNA]</scope>
    <source>
        <strain evidence="3">ATCC 29530 / DSM 19594 / LMG 11500 / NCIMB 11436 / LSU 4</strain>
    </source>
</reference>
<dbReference type="InterPro" id="IPR011990">
    <property type="entry name" value="TPR-like_helical_dom_sf"/>
</dbReference>
<dbReference type="InterPro" id="IPR019734">
    <property type="entry name" value="TPR_rpt"/>
</dbReference>
<dbReference type="SUPFAM" id="SSF48452">
    <property type="entry name" value="TPR-like"/>
    <property type="match status" value="3"/>
</dbReference>
<keyword evidence="1" id="KW-1133">Transmembrane helix</keyword>
<gene>
    <name evidence="2" type="ordered locus">Runsl_1770</name>
</gene>
<feature type="transmembrane region" description="Helical" evidence="1">
    <location>
        <begin position="54"/>
        <end position="76"/>
    </location>
</feature>
<dbReference type="Pfam" id="PF13432">
    <property type="entry name" value="TPR_16"/>
    <property type="match status" value="1"/>
</dbReference>
<dbReference type="AlphaFoldDB" id="A0A7U4E5J6"/>
<evidence type="ECO:0000256" key="1">
    <source>
        <dbReference type="SAM" id="Phobius"/>
    </source>
</evidence>
<reference evidence="2 3" key="2">
    <citation type="journal article" date="2012" name="Stand. Genomic Sci.">
        <title>Complete genome sequence of the aquatic bacterium Runella slithyformis type strain (LSU 4(T)).</title>
        <authorList>
            <person name="Copeland A."/>
            <person name="Zhang X."/>
            <person name="Misra M."/>
            <person name="Lapidus A."/>
            <person name="Nolan M."/>
            <person name="Lucas S."/>
            <person name="Deshpande S."/>
            <person name="Cheng J.F."/>
            <person name="Tapia R."/>
            <person name="Goodwin L.A."/>
            <person name="Pitluck S."/>
            <person name="Liolios K."/>
            <person name="Pagani I."/>
            <person name="Ivanova N."/>
            <person name="Mikhailova N."/>
            <person name="Pati A."/>
            <person name="Chen A."/>
            <person name="Palaniappan K."/>
            <person name="Land M."/>
            <person name="Hauser L."/>
            <person name="Pan C."/>
            <person name="Jeffries C.D."/>
            <person name="Detter J.C."/>
            <person name="Brambilla E.M."/>
            <person name="Rohde M."/>
            <person name="Djao O.D."/>
            <person name="Goker M."/>
            <person name="Sikorski J."/>
            <person name="Tindall B.J."/>
            <person name="Woyke T."/>
            <person name="Bristow J."/>
            <person name="Eisen J.A."/>
            <person name="Markowitz V."/>
            <person name="Hugenholtz P."/>
            <person name="Kyrpides N.C."/>
            <person name="Klenk H.P."/>
            <person name="Mavromatis K."/>
        </authorList>
    </citation>
    <scope>NUCLEOTIDE SEQUENCE [LARGE SCALE GENOMIC DNA]</scope>
    <source>
        <strain evidence="3">ATCC 29530 / DSM 19594 / LMG 11500 / NCIMB 11436 / LSU 4</strain>
    </source>
</reference>
<organism evidence="2 3">
    <name type="scientific">Runella slithyformis (strain ATCC 29530 / DSM 19594 / LMG 11500 / NCIMB 11436 / LSU 4)</name>
    <dbReference type="NCBI Taxonomy" id="761193"/>
    <lineage>
        <taxon>Bacteria</taxon>
        <taxon>Pseudomonadati</taxon>
        <taxon>Bacteroidota</taxon>
        <taxon>Cytophagia</taxon>
        <taxon>Cytophagales</taxon>
        <taxon>Spirosomataceae</taxon>
        <taxon>Runella</taxon>
    </lineage>
</organism>
<dbReference type="Pfam" id="PF13174">
    <property type="entry name" value="TPR_6"/>
    <property type="match status" value="2"/>
</dbReference>
<dbReference type="Proteomes" id="UP000000493">
    <property type="component" value="Chromosome"/>
</dbReference>
<keyword evidence="1" id="KW-0472">Membrane</keyword>
<evidence type="ECO:0000313" key="3">
    <source>
        <dbReference type="Proteomes" id="UP000000493"/>
    </source>
</evidence>
<dbReference type="EMBL" id="CP002859">
    <property type="protein sequence ID" value="AEI48194.1"/>
    <property type="molecule type" value="Genomic_DNA"/>
</dbReference>
<sequence>MDKNKNTWISSLLIHICVLNNSGKRVDNFLIHLSTELMNYNSLKIKYIIIKMGAGKVCITSYRLWILLVGMTLLLVCTDSRAQSDADLADAYFQKGECDKVIPLYQKVLRKDFNKIYLRRYMGCVVKLKSFDEAEKFFKRQQKSDENTGYLYTLYWGRMLEQTGQAASAAQKYQESIAQIPTKDLNAYKELAEEFREIDNTEAAINTLLKARDVGKNENLFKMELAALYAQTGKTEQMIEELLSLGVAIQSKEVIQNYFQDFLREEKDQAKFEKILYEKIQRQPNEPFYAEMLIWFLTQKKQFSKAFIQERALDRRFKYNGTKVFDLGNLALQNKDYTAAIQSFEYIVKDYPQGQLYPYSRRMMIVAREEQVKNTFPVEITSVRRLIEDYKKLLGELGQNNRTLEAMRSMANLYAFYLNEKDSATVILQNAVTIGRAESDFVDKCKLDLGDIFLLKNEPWESTLLYSQVEKSQKETPLGYEAKLRNARQFYYTGDFELSKALLDILKMATSREIANDAGALSLLIQDNTGLDTSEDAMKEYAAIDLLLYQNQTQTALDRLDRMFASHKDHPLADEILWLKARTYAKMGENQKAVDNLQLIVDKFSTDILGDDALFMMAELYQNRFKDKDKSMELYQKLLEKYPASIFAADARKRFRQLRGDTL</sequence>
<keyword evidence="1" id="KW-0812">Transmembrane</keyword>
<evidence type="ECO:0000313" key="2">
    <source>
        <dbReference type="EMBL" id="AEI48194.1"/>
    </source>
</evidence>
<dbReference type="Gene3D" id="1.25.40.10">
    <property type="entry name" value="Tetratricopeptide repeat domain"/>
    <property type="match status" value="3"/>
</dbReference>
<name>A0A7U4E5J6_RUNSL</name>
<dbReference type="KEGG" id="rsi:Runsl_1770"/>
<proteinExistence type="predicted"/>